<dbReference type="Proteomes" id="UP000053864">
    <property type="component" value="Unassembled WGS sequence"/>
</dbReference>
<dbReference type="AlphaFoldDB" id="W2L212"/>
<organism evidence="2">
    <name type="scientific">Phytophthora nicotianae</name>
    <name type="common">Potato buckeye rot agent</name>
    <name type="synonym">Phytophthora parasitica</name>
    <dbReference type="NCBI Taxonomy" id="4792"/>
    <lineage>
        <taxon>Eukaryota</taxon>
        <taxon>Sar</taxon>
        <taxon>Stramenopiles</taxon>
        <taxon>Oomycota</taxon>
        <taxon>Peronosporomycetes</taxon>
        <taxon>Peronosporales</taxon>
        <taxon>Peronosporaceae</taxon>
        <taxon>Phytophthora</taxon>
    </lineage>
</organism>
<sequence length="36" mass="3927">MHILGYGISCRFPPPLARSIAAALGTHAPRCYYHAN</sequence>
<accession>W2L212</accession>
<name>W2L212_PHYNI</name>
<reference evidence="1" key="2">
    <citation type="submission" date="2013-11" db="EMBL/GenBank/DDBJ databases">
        <title>The Genome Sequence of Phytophthora parasitica CJ05E6.</title>
        <authorList>
            <consortium name="The Broad Institute Genomics Platform"/>
            <person name="Russ C."/>
            <person name="Tyler B."/>
            <person name="Panabieres F."/>
            <person name="Shan W."/>
            <person name="Tripathy S."/>
            <person name="Grunwald N."/>
            <person name="Machado M."/>
            <person name="Johnson C.S."/>
            <person name="Arredondo F."/>
            <person name="Hong C."/>
            <person name="Coffey M."/>
            <person name="Young S.K."/>
            <person name="Zeng Q."/>
            <person name="Gargeya S."/>
            <person name="Fitzgerald M."/>
            <person name="Abouelleil A."/>
            <person name="Alvarado L."/>
            <person name="Chapman S.B."/>
            <person name="Gainer-Dewar J."/>
            <person name="Goldberg J."/>
            <person name="Griggs A."/>
            <person name="Gujja S."/>
            <person name="Hansen M."/>
            <person name="Howarth C."/>
            <person name="Imamovic A."/>
            <person name="Ireland A."/>
            <person name="Larimer J."/>
            <person name="McCowan C."/>
            <person name="Murphy C."/>
            <person name="Pearson M."/>
            <person name="Poon T.W."/>
            <person name="Priest M."/>
            <person name="Roberts A."/>
            <person name="Saif S."/>
            <person name="Shea T."/>
            <person name="Sykes S."/>
            <person name="Wortman J."/>
            <person name="Nusbaum C."/>
            <person name="Birren B."/>
        </authorList>
    </citation>
    <scope>NUCLEOTIDE SEQUENCE [LARGE SCALE GENOMIC DNA]</scope>
    <source>
        <strain evidence="1">CJ05E6</strain>
    </source>
</reference>
<evidence type="ECO:0000313" key="2">
    <source>
        <dbReference type="EMBL" id="ETL90884.1"/>
    </source>
</evidence>
<gene>
    <name evidence="1" type="ORF">L916_10618</name>
    <name evidence="2" type="ORF">L917_10520</name>
</gene>
<protein>
    <submittedName>
        <fullName evidence="2">Uncharacterized protein</fullName>
    </submittedName>
</protein>
<reference evidence="2" key="1">
    <citation type="submission" date="2013-11" db="EMBL/GenBank/DDBJ databases">
        <title>The Genome Sequence of Phytophthora parasitica CHvinca01.</title>
        <authorList>
            <consortium name="The Broad Institute Genomics Platform"/>
            <person name="Russ C."/>
            <person name="Tyler B."/>
            <person name="Panabieres F."/>
            <person name="Shan W."/>
            <person name="Tripathy S."/>
            <person name="Grunwald N."/>
            <person name="Machado M."/>
            <person name="Johnson C.S."/>
            <person name="Arredondo F."/>
            <person name="Hong C."/>
            <person name="Coffey M."/>
            <person name="Young S.K."/>
            <person name="Zeng Q."/>
            <person name="Gargeya S."/>
            <person name="Fitzgerald M."/>
            <person name="Abouelleil A."/>
            <person name="Alvarado L."/>
            <person name="Chapman S.B."/>
            <person name="Gainer-Dewar J."/>
            <person name="Goldberg J."/>
            <person name="Griggs A."/>
            <person name="Gujja S."/>
            <person name="Hansen M."/>
            <person name="Howarth C."/>
            <person name="Imamovic A."/>
            <person name="Ireland A."/>
            <person name="Larimer J."/>
            <person name="McCowan C."/>
            <person name="Murphy C."/>
            <person name="Pearson M."/>
            <person name="Poon T.W."/>
            <person name="Priest M."/>
            <person name="Roberts A."/>
            <person name="Saif S."/>
            <person name="Shea T."/>
            <person name="Sykes S."/>
            <person name="Wortman J."/>
            <person name="Nusbaum C."/>
            <person name="Birren B."/>
        </authorList>
    </citation>
    <scope>NUCLEOTIDE SEQUENCE [LARGE SCALE GENOMIC DNA]</scope>
    <source>
        <strain evidence="2">CHvinca01</strain>
    </source>
</reference>
<evidence type="ECO:0000313" key="1">
    <source>
        <dbReference type="EMBL" id="ETL37737.1"/>
    </source>
</evidence>
<dbReference type="EMBL" id="KI680243">
    <property type="protein sequence ID" value="ETL90884.1"/>
    <property type="molecule type" value="Genomic_DNA"/>
</dbReference>
<proteinExistence type="predicted"/>
<dbReference type="EMBL" id="KI673516">
    <property type="protein sequence ID" value="ETL37737.1"/>
    <property type="molecule type" value="Genomic_DNA"/>
</dbReference>
<dbReference type="Proteomes" id="UP000054423">
    <property type="component" value="Unassembled WGS sequence"/>
</dbReference>